<evidence type="ECO:0000313" key="1">
    <source>
        <dbReference type="EMBL" id="GCE00813.1"/>
    </source>
</evidence>
<reference evidence="1 2" key="1">
    <citation type="submission" date="2018-12" db="EMBL/GenBank/DDBJ databases">
        <title>Draft genome sequence of Embleya hyalina NBRC 13850T.</title>
        <authorList>
            <person name="Komaki H."/>
            <person name="Hosoyama A."/>
            <person name="Kimura A."/>
            <person name="Ichikawa N."/>
            <person name="Tamura T."/>
        </authorList>
    </citation>
    <scope>NUCLEOTIDE SEQUENCE [LARGE SCALE GENOMIC DNA]</scope>
    <source>
        <strain evidence="1 2">NBRC 13850</strain>
    </source>
</reference>
<organism evidence="1 2">
    <name type="scientific">Embleya hyalina</name>
    <dbReference type="NCBI Taxonomy" id="516124"/>
    <lineage>
        <taxon>Bacteria</taxon>
        <taxon>Bacillati</taxon>
        <taxon>Actinomycetota</taxon>
        <taxon>Actinomycetes</taxon>
        <taxon>Kitasatosporales</taxon>
        <taxon>Streptomycetaceae</taxon>
        <taxon>Embleya</taxon>
    </lineage>
</organism>
<dbReference type="AlphaFoldDB" id="A0A401Z1P2"/>
<accession>A0A401Z1P2</accession>
<comment type="caution">
    <text evidence="1">The sequence shown here is derived from an EMBL/GenBank/DDBJ whole genome shotgun (WGS) entry which is preliminary data.</text>
</comment>
<gene>
    <name evidence="1" type="ORF">EHYA_08539</name>
</gene>
<sequence>MSTSASPLRMRVVDTDEYLDVRPARLVVAGYTARDEAAARRHIEELAAIGIPPPATVPAFYDLDPSLLTTERSVAVDGEATSGEVEPVVIRHGDRLFLAVGSDHTDRERERLDITSSKAACPKPLGTDVIELDAGTDPPNWEHLTAESAIDGHPYQSGPLSALRHPRELLHRMTSAIGDVAGDLVLFCGTLPLLTGDFVYGSRWLLSIELPGGPSLTHDYTVHQRSS</sequence>
<dbReference type="Pfam" id="PF11010">
    <property type="entry name" value="DUF2848"/>
    <property type="match status" value="1"/>
</dbReference>
<dbReference type="InterPro" id="IPR021269">
    <property type="entry name" value="DUF2848"/>
</dbReference>
<proteinExistence type="predicted"/>
<protein>
    <recommendedName>
        <fullName evidence="3">DUF2848 domain-containing protein</fullName>
    </recommendedName>
</protein>
<evidence type="ECO:0008006" key="3">
    <source>
        <dbReference type="Google" id="ProtNLM"/>
    </source>
</evidence>
<dbReference type="InterPro" id="IPR036663">
    <property type="entry name" value="Fumarylacetoacetase_C_sf"/>
</dbReference>
<dbReference type="Proteomes" id="UP000286931">
    <property type="component" value="Unassembled WGS sequence"/>
</dbReference>
<name>A0A401Z1P2_9ACTN</name>
<evidence type="ECO:0000313" key="2">
    <source>
        <dbReference type="Proteomes" id="UP000286931"/>
    </source>
</evidence>
<dbReference type="EMBL" id="BIFH01000042">
    <property type="protein sequence ID" value="GCE00813.1"/>
    <property type="molecule type" value="Genomic_DNA"/>
</dbReference>
<dbReference type="GO" id="GO:0003824">
    <property type="term" value="F:catalytic activity"/>
    <property type="evidence" value="ECO:0007669"/>
    <property type="project" value="InterPro"/>
</dbReference>
<keyword evidence="2" id="KW-1185">Reference proteome</keyword>
<dbReference type="RefSeq" id="WP_246127244.1">
    <property type="nucleotide sequence ID" value="NZ_BIFH01000042.1"/>
</dbReference>
<dbReference type="SUPFAM" id="SSF56529">
    <property type="entry name" value="FAH"/>
    <property type="match status" value="1"/>
</dbReference>